<gene>
    <name evidence="2" type="ORF">CRG98_024493</name>
</gene>
<proteinExistence type="predicted"/>
<dbReference type="Proteomes" id="UP000233551">
    <property type="component" value="Unassembled WGS sequence"/>
</dbReference>
<dbReference type="EMBL" id="PGOL01001723">
    <property type="protein sequence ID" value="PKI55202.1"/>
    <property type="molecule type" value="Genomic_DNA"/>
</dbReference>
<evidence type="ECO:0000313" key="3">
    <source>
        <dbReference type="Proteomes" id="UP000233551"/>
    </source>
</evidence>
<sequence>MMRPERREGKQLGFVGPITEWSIEITALGCLNPPSPTATLRLKLSSHILIHPLAFDPIAFMRTTIAYPSRGFPSLLSAPREGQSQPGTRADPGKNHRGIFSFKRMYANGSVVIVRVFPS</sequence>
<evidence type="ECO:0000256" key="1">
    <source>
        <dbReference type="SAM" id="MobiDB-lite"/>
    </source>
</evidence>
<keyword evidence="3" id="KW-1185">Reference proteome</keyword>
<organism evidence="2 3">
    <name type="scientific">Punica granatum</name>
    <name type="common">Pomegranate</name>
    <dbReference type="NCBI Taxonomy" id="22663"/>
    <lineage>
        <taxon>Eukaryota</taxon>
        <taxon>Viridiplantae</taxon>
        <taxon>Streptophyta</taxon>
        <taxon>Embryophyta</taxon>
        <taxon>Tracheophyta</taxon>
        <taxon>Spermatophyta</taxon>
        <taxon>Magnoliopsida</taxon>
        <taxon>eudicotyledons</taxon>
        <taxon>Gunneridae</taxon>
        <taxon>Pentapetalae</taxon>
        <taxon>rosids</taxon>
        <taxon>malvids</taxon>
        <taxon>Myrtales</taxon>
        <taxon>Lythraceae</taxon>
        <taxon>Punica</taxon>
    </lineage>
</organism>
<feature type="region of interest" description="Disordered" evidence="1">
    <location>
        <begin position="76"/>
        <end position="96"/>
    </location>
</feature>
<dbReference type="AlphaFoldDB" id="A0A2I0JG19"/>
<accession>A0A2I0JG19</accession>
<comment type="caution">
    <text evidence="2">The sequence shown here is derived from an EMBL/GenBank/DDBJ whole genome shotgun (WGS) entry which is preliminary data.</text>
</comment>
<protein>
    <submittedName>
        <fullName evidence="2">Uncharacterized protein</fullName>
    </submittedName>
</protein>
<evidence type="ECO:0000313" key="2">
    <source>
        <dbReference type="EMBL" id="PKI55202.1"/>
    </source>
</evidence>
<reference evidence="2 3" key="1">
    <citation type="submission" date="2017-11" db="EMBL/GenBank/DDBJ databases">
        <title>De-novo sequencing of pomegranate (Punica granatum L.) genome.</title>
        <authorList>
            <person name="Akparov Z."/>
            <person name="Amiraslanov A."/>
            <person name="Hajiyeva S."/>
            <person name="Abbasov M."/>
            <person name="Kaur K."/>
            <person name="Hamwieh A."/>
            <person name="Solovyev V."/>
            <person name="Salamov A."/>
            <person name="Braich B."/>
            <person name="Kosarev P."/>
            <person name="Mahmoud A."/>
            <person name="Hajiyev E."/>
            <person name="Babayeva S."/>
            <person name="Izzatullayeva V."/>
            <person name="Mammadov A."/>
            <person name="Mammadov A."/>
            <person name="Sharifova S."/>
            <person name="Ojaghi J."/>
            <person name="Eynullazada K."/>
            <person name="Bayramov B."/>
            <person name="Abdulazimova A."/>
            <person name="Shahmuradov I."/>
        </authorList>
    </citation>
    <scope>NUCLEOTIDE SEQUENCE [LARGE SCALE GENOMIC DNA]</scope>
    <source>
        <strain evidence="3">cv. AG2017</strain>
        <tissue evidence="2">Leaf</tissue>
    </source>
</reference>
<name>A0A2I0JG19_PUNGR</name>